<feature type="domain" description="DUF7928" evidence="3">
    <location>
        <begin position="50"/>
        <end position="192"/>
    </location>
</feature>
<keyword evidence="5" id="KW-1185">Reference proteome</keyword>
<dbReference type="PANTHER" id="PTHR35408">
    <property type="entry name" value="CHROMOSOME 15, WHOLE GENOME SHOTGUN SEQUENCE"/>
    <property type="match status" value="1"/>
</dbReference>
<reference evidence="4 5" key="1">
    <citation type="journal article" date="2017" name="Mycologia">
        <title>Bifiguratus adelaidae, gen. et sp. nov., a new member of Mucoromycotina in endophytic and soil-dwelling habitats.</title>
        <authorList>
            <person name="Torres-Cruz T.J."/>
            <person name="Billingsley Tobias T.L."/>
            <person name="Almatruk M."/>
            <person name="Hesse C."/>
            <person name="Kuske C.R."/>
            <person name="Desiro A."/>
            <person name="Benucci G.M."/>
            <person name="Bonito G."/>
            <person name="Stajich J.E."/>
            <person name="Dunlap C."/>
            <person name="Arnold A.E."/>
            <person name="Porras-Alfaro A."/>
        </authorList>
    </citation>
    <scope>NUCLEOTIDE SEQUENCE [LARGE SCALE GENOMIC DNA]</scope>
    <source>
        <strain evidence="4 5">AZ0501</strain>
    </source>
</reference>
<gene>
    <name evidence="4" type="ORF">BZG36_01345</name>
</gene>
<dbReference type="InterPro" id="IPR057688">
    <property type="entry name" value="DUF7928"/>
</dbReference>
<evidence type="ECO:0000256" key="1">
    <source>
        <dbReference type="SAM" id="Phobius"/>
    </source>
</evidence>
<dbReference type="Proteomes" id="UP000242875">
    <property type="component" value="Unassembled WGS sequence"/>
</dbReference>
<accession>A0A261Y3C5</accession>
<dbReference type="InterPro" id="IPR029044">
    <property type="entry name" value="Nucleotide-diphossugar_trans"/>
</dbReference>
<protein>
    <submittedName>
        <fullName evidence="4">Uncharacterized protein</fullName>
    </submittedName>
</protein>
<evidence type="ECO:0000313" key="5">
    <source>
        <dbReference type="Proteomes" id="UP000242875"/>
    </source>
</evidence>
<feature type="transmembrane region" description="Helical" evidence="1">
    <location>
        <begin position="816"/>
        <end position="840"/>
    </location>
</feature>
<dbReference type="Pfam" id="PF13632">
    <property type="entry name" value="Glyco_trans_2_3"/>
    <property type="match status" value="1"/>
</dbReference>
<feature type="domain" description="Glycosyltransferase 2-like" evidence="2">
    <location>
        <begin position="462"/>
        <end position="673"/>
    </location>
</feature>
<dbReference type="OrthoDB" id="38531at2759"/>
<dbReference type="Pfam" id="PF25550">
    <property type="entry name" value="DUF7928"/>
    <property type="match status" value="1"/>
</dbReference>
<feature type="transmembrane region" description="Helical" evidence="1">
    <location>
        <begin position="219"/>
        <end position="238"/>
    </location>
</feature>
<keyword evidence="1" id="KW-0472">Membrane</keyword>
<comment type="caution">
    <text evidence="4">The sequence shown here is derived from an EMBL/GenBank/DDBJ whole genome shotgun (WGS) entry which is preliminary data.</text>
</comment>
<sequence length="842" mass="95670">MKISRTVSSLTVVGSVNEDGLDSEGSNGYMENAAREDLDFDNEGQKSATKYEVIAERLYAASSFKEYFNANSGIGCASLRMTRGTSVVYPPNNEAFRATITAFNIEVAIKMSSKFVKSVLESVPIDAKDVRLRDGTRIQILGSERHLPRARKHQWAAFVREDRTLIIWSDSVETILDFAETMQKKLAQLIWSGLPREVLEEELEKERDLESLDSKRREYMFITPLTTSLATMTVIVLLGNGIRVMLTEWYVDGDWTRFFILFTYPIIGLAIQFLPQATLVVLYTMIGPIRQLNENTMFYSGKAPRHRLSGDQLPHVTIQVPVYKESLDKVIDPTVQSIKAAITTYELQGGSANIFINDDGMQLLDARERQIRQDYYLKHSIGWVARPPHGKDGFIRGGRFKKASNMNYALNISSKVEKALEAIREPFWTADDEAAAYERVLNEVIEQDGSAWVAGNIRVGELILLLDSDSRIPEDCLLDSATEMVQNPEVAIIQHSSGVMLVVHNYWEHGIAWFTRLIYHAISITIAGGDGAAFVGHNAFLCWEAIQEVATIQDGVRKIWSENHVSEDFDMSLRLQIAGYTTRYATYSDNMFKEGVSLTVYDEVARWQKYAYGCSELIFHPLYKWPCKGPFTPLFRTFLLSNMKMHCKIGILGYIGSYYAISSSIWVTILGYFLSGYWAYAIDQVYVTNFQIFVTTVCLFTVFGNISLSVIRYRLKEMGLFAAFWDNLKWIPFFAVFFGGLSFHVSLALIAHLVGYNMRWGATAKELEESNFFREIPKIFKGYKFMYLLMLAILAGMCCLAFFVPLEWRITEPTAIIPLAIAVGTHMLLPLALNPFLMYFRY</sequence>
<keyword evidence="1" id="KW-1133">Transmembrane helix</keyword>
<evidence type="ECO:0000259" key="2">
    <source>
        <dbReference type="Pfam" id="PF13632"/>
    </source>
</evidence>
<dbReference type="PANTHER" id="PTHR35408:SF3">
    <property type="entry name" value="GLYCOSYLTRANSFERASE 2-LIKE DOMAIN-CONTAINING PROTEIN"/>
    <property type="match status" value="1"/>
</dbReference>
<evidence type="ECO:0000313" key="4">
    <source>
        <dbReference type="EMBL" id="OZJ05130.1"/>
    </source>
</evidence>
<dbReference type="Gene3D" id="3.90.550.10">
    <property type="entry name" value="Spore Coat Polysaccharide Biosynthesis Protein SpsA, Chain A"/>
    <property type="match status" value="1"/>
</dbReference>
<name>A0A261Y3C5_9FUNG</name>
<dbReference type="SUPFAM" id="SSF53448">
    <property type="entry name" value="Nucleotide-diphospho-sugar transferases"/>
    <property type="match status" value="1"/>
</dbReference>
<feature type="transmembrane region" description="Helical" evidence="1">
    <location>
        <begin position="731"/>
        <end position="754"/>
    </location>
</feature>
<feature type="transmembrane region" description="Helical" evidence="1">
    <location>
        <begin position="258"/>
        <end position="283"/>
    </location>
</feature>
<feature type="transmembrane region" description="Helical" evidence="1">
    <location>
        <begin position="690"/>
        <end position="711"/>
    </location>
</feature>
<feature type="transmembrane region" description="Helical" evidence="1">
    <location>
        <begin position="785"/>
        <end position="804"/>
    </location>
</feature>
<dbReference type="EMBL" id="MVBO01000022">
    <property type="protein sequence ID" value="OZJ05130.1"/>
    <property type="molecule type" value="Genomic_DNA"/>
</dbReference>
<keyword evidence="1" id="KW-0812">Transmembrane</keyword>
<dbReference type="InterPro" id="IPR001173">
    <property type="entry name" value="Glyco_trans_2-like"/>
</dbReference>
<organism evidence="4 5">
    <name type="scientific">Bifiguratus adelaidae</name>
    <dbReference type="NCBI Taxonomy" id="1938954"/>
    <lineage>
        <taxon>Eukaryota</taxon>
        <taxon>Fungi</taxon>
        <taxon>Fungi incertae sedis</taxon>
        <taxon>Mucoromycota</taxon>
        <taxon>Mucoromycotina</taxon>
        <taxon>Endogonomycetes</taxon>
        <taxon>Endogonales</taxon>
        <taxon>Endogonales incertae sedis</taxon>
        <taxon>Bifiguratus</taxon>
    </lineage>
</organism>
<feature type="transmembrane region" description="Helical" evidence="1">
    <location>
        <begin position="651"/>
        <end position="678"/>
    </location>
</feature>
<proteinExistence type="predicted"/>
<evidence type="ECO:0000259" key="3">
    <source>
        <dbReference type="Pfam" id="PF25550"/>
    </source>
</evidence>
<dbReference type="AlphaFoldDB" id="A0A261Y3C5"/>